<dbReference type="AlphaFoldDB" id="A0A9W6ZWI9"/>
<dbReference type="PANTHER" id="PTHR45661:SF3">
    <property type="entry name" value="IG-LIKE DOMAIN-CONTAINING PROTEIN"/>
    <property type="match status" value="1"/>
</dbReference>
<dbReference type="EMBL" id="BRXW01000511">
    <property type="protein sequence ID" value="GMH61724.1"/>
    <property type="molecule type" value="Genomic_DNA"/>
</dbReference>
<comment type="caution">
    <text evidence="1">The sequence shown here is derived from an EMBL/GenBank/DDBJ whole genome shotgun (WGS) entry which is preliminary data.</text>
</comment>
<evidence type="ECO:0008006" key="3">
    <source>
        <dbReference type="Google" id="ProtNLM"/>
    </source>
</evidence>
<dbReference type="PANTHER" id="PTHR45661">
    <property type="entry name" value="SURFACE ANTIGEN"/>
    <property type="match status" value="1"/>
</dbReference>
<name>A0A9W6ZWI9_9STRA</name>
<gene>
    <name evidence="1" type="ORF">TrLO_g7550</name>
</gene>
<dbReference type="Gene3D" id="3.80.10.10">
    <property type="entry name" value="Ribonuclease Inhibitor"/>
    <property type="match status" value="1"/>
</dbReference>
<protein>
    <recommendedName>
        <fullName evidence="3">Leucine-rich repeat domain-containing protein</fullName>
    </recommendedName>
</protein>
<proteinExistence type="predicted"/>
<dbReference type="Proteomes" id="UP001165122">
    <property type="component" value="Unassembled WGS sequence"/>
</dbReference>
<evidence type="ECO:0000313" key="1">
    <source>
        <dbReference type="EMBL" id="GMH61724.1"/>
    </source>
</evidence>
<evidence type="ECO:0000313" key="2">
    <source>
        <dbReference type="Proteomes" id="UP001165122"/>
    </source>
</evidence>
<keyword evidence="2" id="KW-1185">Reference proteome</keyword>
<dbReference type="Pfam" id="PF13306">
    <property type="entry name" value="LRR_5"/>
    <property type="match status" value="1"/>
</dbReference>
<sequence>MSKSVATRCSNRLKAKKTEWEARLRAVDAQEERRKLITLVISLLDITKVGENACNMAVNLVVVNLPEGVKSIGKYAFCNCESLTTISFPTTLTSIADFAFYRCSSLDNADLLHTNLQKLGRGAFASCIELKSMMIPDSLQTLGDYVFADCYKLVPSNINATYNNTVVAYLSSKQN</sequence>
<organism evidence="1 2">
    <name type="scientific">Triparma laevis f. longispina</name>
    <dbReference type="NCBI Taxonomy" id="1714387"/>
    <lineage>
        <taxon>Eukaryota</taxon>
        <taxon>Sar</taxon>
        <taxon>Stramenopiles</taxon>
        <taxon>Ochrophyta</taxon>
        <taxon>Bolidophyceae</taxon>
        <taxon>Parmales</taxon>
        <taxon>Triparmaceae</taxon>
        <taxon>Triparma</taxon>
    </lineage>
</organism>
<reference evidence="2" key="1">
    <citation type="journal article" date="2023" name="Commun. Biol.">
        <title>Genome analysis of Parmales, the sister group of diatoms, reveals the evolutionary specialization of diatoms from phago-mixotrophs to photoautotrophs.</title>
        <authorList>
            <person name="Ban H."/>
            <person name="Sato S."/>
            <person name="Yoshikawa S."/>
            <person name="Yamada K."/>
            <person name="Nakamura Y."/>
            <person name="Ichinomiya M."/>
            <person name="Sato N."/>
            <person name="Blanc-Mathieu R."/>
            <person name="Endo H."/>
            <person name="Kuwata A."/>
            <person name="Ogata H."/>
        </authorList>
    </citation>
    <scope>NUCLEOTIDE SEQUENCE [LARGE SCALE GENOMIC DNA]</scope>
    <source>
        <strain evidence="2">NIES 3700</strain>
    </source>
</reference>
<dbReference type="InterPro" id="IPR053139">
    <property type="entry name" value="Surface_bspA-like"/>
</dbReference>
<dbReference type="InterPro" id="IPR026906">
    <property type="entry name" value="LRR_5"/>
</dbReference>
<dbReference type="OrthoDB" id="10264456at2759"/>
<accession>A0A9W6ZWI9</accession>
<dbReference type="SUPFAM" id="SSF52058">
    <property type="entry name" value="L domain-like"/>
    <property type="match status" value="1"/>
</dbReference>
<dbReference type="InterPro" id="IPR032675">
    <property type="entry name" value="LRR_dom_sf"/>
</dbReference>